<evidence type="ECO:0000259" key="4">
    <source>
        <dbReference type="SMART" id="SM00967"/>
    </source>
</evidence>
<comment type="caution">
    <text evidence="5">The sequence shown here is derived from an EMBL/GenBank/DDBJ whole genome shotgun (WGS) entry which is preliminary data.</text>
</comment>
<dbReference type="InterPro" id="IPR029064">
    <property type="entry name" value="Ribosomal_eL30-like_sf"/>
</dbReference>
<accession>A0A927FCG6</accession>
<evidence type="ECO:0000313" key="5">
    <source>
        <dbReference type="EMBL" id="MBD5781849.1"/>
    </source>
</evidence>
<keyword evidence="1 5" id="KW-0489">Methyltransferase</keyword>
<organism evidence="5 6">
    <name type="scientific">Pelagicoccus enzymogenes</name>
    <dbReference type="NCBI Taxonomy" id="2773457"/>
    <lineage>
        <taxon>Bacteria</taxon>
        <taxon>Pseudomonadati</taxon>
        <taxon>Verrucomicrobiota</taxon>
        <taxon>Opitutia</taxon>
        <taxon>Puniceicoccales</taxon>
        <taxon>Pelagicoccaceae</taxon>
        <taxon>Pelagicoccus</taxon>
    </lineage>
</organism>
<gene>
    <name evidence="5" type="ORF">IEN85_20275</name>
</gene>
<dbReference type="PANTHER" id="PTHR46429">
    <property type="entry name" value="23S RRNA (GUANOSINE-2'-O-)-METHYLTRANSFERASE RLMB"/>
    <property type="match status" value="1"/>
</dbReference>
<dbReference type="Proteomes" id="UP000622317">
    <property type="component" value="Unassembled WGS sequence"/>
</dbReference>
<dbReference type="EMBL" id="JACYFG010000051">
    <property type="protein sequence ID" value="MBD5781849.1"/>
    <property type="molecule type" value="Genomic_DNA"/>
</dbReference>
<dbReference type="SUPFAM" id="SSF55315">
    <property type="entry name" value="L30e-like"/>
    <property type="match status" value="1"/>
</dbReference>
<dbReference type="CDD" id="cd18095">
    <property type="entry name" value="SpoU-like_rRNA-MTase"/>
    <property type="match status" value="1"/>
</dbReference>
<dbReference type="InterPro" id="IPR004441">
    <property type="entry name" value="rRNA_MeTrfase_TrmH"/>
</dbReference>
<reference evidence="5" key="1">
    <citation type="submission" date="2020-09" db="EMBL/GenBank/DDBJ databases">
        <title>Pelagicoccus enzymogenes sp. nov. with an EPS production, isolated from marine sediment.</title>
        <authorList>
            <person name="Feng X."/>
        </authorList>
    </citation>
    <scope>NUCLEOTIDE SEQUENCE</scope>
    <source>
        <strain evidence="5">NFK12</strain>
    </source>
</reference>
<feature type="compositionally biased region" description="Basic and acidic residues" evidence="3">
    <location>
        <begin position="17"/>
        <end position="46"/>
    </location>
</feature>
<dbReference type="GO" id="GO:0032259">
    <property type="term" value="P:methylation"/>
    <property type="evidence" value="ECO:0007669"/>
    <property type="project" value="UniProtKB-KW"/>
</dbReference>
<evidence type="ECO:0000256" key="2">
    <source>
        <dbReference type="ARBA" id="ARBA00022679"/>
    </source>
</evidence>
<dbReference type="GO" id="GO:0003723">
    <property type="term" value="F:RNA binding"/>
    <property type="evidence" value="ECO:0007669"/>
    <property type="project" value="InterPro"/>
</dbReference>
<dbReference type="GO" id="GO:0008173">
    <property type="term" value="F:RNA methyltransferase activity"/>
    <property type="evidence" value="ECO:0007669"/>
    <property type="project" value="InterPro"/>
</dbReference>
<keyword evidence="6" id="KW-1185">Reference proteome</keyword>
<dbReference type="SMART" id="SM00967">
    <property type="entry name" value="SpoU_sub_bind"/>
    <property type="match status" value="1"/>
</dbReference>
<dbReference type="InterPro" id="IPR001537">
    <property type="entry name" value="SpoU_MeTrfase"/>
</dbReference>
<dbReference type="RefSeq" id="WP_191618927.1">
    <property type="nucleotide sequence ID" value="NZ_JACYFG010000051.1"/>
</dbReference>
<evidence type="ECO:0000256" key="1">
    <source>
        <dbReference type="ARBA" id="ARBA00022603"/>
    </source>
</evidence>
<dbReference type="Pfam" id="PF08032">
    <property type="entry name" value="SpoU_sub_bind"/>
    <property type="match status" value="1"/>
</dbReference>
<dbReference type="GO" id="GO:0006396">
    <property type="term" value="P:RNA processing"/>
    <property type="evidence" value="ECO:0007669"/>
    <property type="project" value="InterPro"/>
</dbReference>
<keyword evidence="2" id="KW-0808">Transferase</keyword>
<dbReference type="InterPro" id="IPR029026">
    <property type="entry name" value="tRNA_m1G_MTases_N"/>
</dbReference>
<dbReference type="Gene3D" id="3.30.1330.30">
    <property type="match status" value="1"/>
</dbReference>
<dbReference type="Gene3D" id="3.40.1280.10">
    <property type="match status" value="1"/>
</dbReference>
<name>A0A927FCG6_9BACT</name>
<protein>
    <submittedName>
        <fullName evidence="5">RNA methyltransferase</fullName>
    </submittedName>
</protein>
<sequence>MKNEQSDSPWGRKRSSEKREPQERRDFKKSRRPDGRAGGRFKDRPQRGGRPPAKRDGVKPEVIRTAQGEQWLEPVCGVHAVGSVFHCKPFIVERLYFDAELAPMFGEICKFLAKEKKPYNQVEFDELARQAGTPHHGGVVAIVRRRQPEMATTKAAEFWAKEGMPLLILDGVSNPENLGRLARTSAYFGVEKFLIADSRKQARPNEVAYRAARGGLDMVDLRLVDNVPSFLKGVRKTHFVIGVDLEGPGLPEHLAICPEEEIDKPVAIVIGNEESGLLDSTKQECSVLVGIPGSGAIDRLDVATEAALLLQKYLVEA</sequence>
<evidence type="ECO:0000256" key="3">
    <source>
        <dbReference type="SAM" id="MobiDB-lite"/>
    </source>
</evidence>
<evidence type="ECO:0000313" key="6">
    <source>
        <dbReference type="Proteomes" id="UP000622317"/>
    </source>
</evidence>
<dbReference type="SUPFAM" id="SSF75217">
    <property type="entry name" value="alpha/beta knot"/>
    <property type="match status" value="1"/>
</dbReference>
<feature type="domain" description="RNA 2-O ribose methyltransferase substrate binding" evidence="4">
    <location>
        <begin position="74"/>
        <end position="149"/>
    </location>
</feature>
<dbReference type="Pfam" id="PF00588">
    <property type="entry name" value="SpoU_methylase"/>
    <property type="match status" value="1"/>
</dbReference>
<feature type="region of interest" description="Disordered" evidence="3">
    <location>
        <begin position="1"/>
        <end position="61"/>
    </location>
</feature>
<dbReference type="InterPro" id="IPR013123">
    <property type="entry name" value="SpoU_subst-bd"/>
</dbReference>
<dbReference type="AlphaFoldDB" id="A0A927FCG6"/>
<dbReference type="PANTHER" id="PTHR46429:SF2">
    <property type="entry name" value="TRNA_RRNA METHYLTRANSFERASE"/>
    <property type="match status" value="1"/>
</dbReference>
<dbReference type="InterPro" id="IPR029028">
    <property type="entry name" value="Alpha/beta_knot_MTases"/>
</dbReference>
<dbReference type="GO" id="GO:0005829">
    <property type="term" value="C:cytosol"/>
    <property type="evidence" value="ECO:0007669"/>
    <property type="project" value="TreeGrafter"/>
</dbReference>
<proteinExistence type="predicted"/>